<sequence length="201" mass="22628">MLTEKKALRQPFENNLKFLIILNKKILEILFLRDTVMFTLVSVYPIPSLDILKHLFKFSYFSSDINKDVAISHIPLFYKANARELSIIVLTNTRQIAVTRTINITASEDTFISLLGLLSSSPDVMFTLGSLGPSIPYVLKQIMCNLKRISSGPIPGIMENKIVTKTAIYANLKSSFANPSNILIVQIQHRETSEENCLKPP</sequence>
<evidence type="ECO:0000313" key="2">
    <source>
        <dbReference type="Proteomes" id="UP000276133"/>
    </source>
</evidence>
<dbReference type="EMBL" id="REGN01013212">
    <property type="protein sequence ID" value="RMZ94223.1"/>
    <property type="molecule type" value="Genomic_DNA"/>
</dbReference>
<gene>
    <name evidence="1" type="ORF">BpHYR1_024072</name>
</gene>
<dbReference type="Proteomes" id="UP000276133">
    <property type="component" value="Unassembled WGS sequence"/>
</dbReference>
<dbReference type="AlphaFoldDB" id="A0A3M7P5C6"/>
<name>A0A3M7P5C6_BRAPC</name>
<organism evidence="1 2">
    <name type="scientific">Brachionus plicatilis</name>
    <name type="common">Marine rotifer</name>
    <name type="synonym">Brachionus muelleri</name>
    <dbReference type="NCBI Taxonomy" id="10195"/>
    <lineage>
        <taxon>Eukaryota</taxon>
        <taxon>Metazoa</taxon>
        <taxon>Spiralia</taxon>
        <taxon>Gnathifera</taxon>
        <taxon>Rotifera</taxon>
        <taxon>Eurotatoria</taxon>
        <taxon>Monogononta</taxon>
        <taxon>Pseudotrocha</taxon>
        <taxon>Ploima</taxon>
        <taxon>Brachionidae</taxon>
        <taxon>Brachionus</taxon>
    </lineage>
</organism>
<protein>
    <submittedName>
        <fullName evidence="1">Uncharacterized protein</fullName>
    </submittedName>
</protein>
<evidence type="ECO:0000313" key="1">
    <source>
        <dbReference type="EMBL" id="RMZ94223.1"/>
    </source>
</evidence>
<keyword evidence="2" id="KW-1185">Reference proteome</keyword>
<accession>A0A3M7P5C6</accession>
<proteinExistence type="predicted"/>
<reference evidence="1 2" key="1">
    <citation type="journal article" date="2018" name="Sci. Rep.">
        <title>Genomic signatures of local adaptation to the degree of environmental predictability in rotifers.</title>
        <authorList>
            <person name="Franch-Gras L."/>
            <person name="Hahn C."/>
            <person name="Garcia-Roger E.M."/>
            <person name="Carmona M.J."/>
            <person name="Serra M."/>
            <person name="Gomez A."/>
        </authorList>
    </citation>
    <scope>NUCLEOTIDE SEQUENCE [LARGE SCALE GENOMIC DNA]</scope>
    <source>
        <strain evidence="1">HYR1</strain>
    </source>
</reference>
<comment type="caution">
    <text evidence="1">The sequence shown here is derived from an EMBL/GenBank/DDBJ whole genome shotgun (WGS) entry which is preliminary data.</text>
</comment>